<dbReference type="EMBL" id="CM029047">
    <property type="protein sequence ID" value="KAG2583056.1"/>
    <property type="molecule type" value="Genomic_DNA"/>
</dbReference>
<dbReference type="PANTHER" id="PTHR32116">
    <property type="entry name" value="GALACTURONOSYLTRANSFERASE 4-RELATED"/>
    <property type="match status" value="1"/>
</dbReference>
<reference evidence="3" key="1">
    <citation type="submission" date="2020-05" db="EMBL/GenBank/DDBJ databases">
        <title>WGS assembly of Panicum virgatum.</title>
        <authorList>
            <person name="Lovell J.T."/>
            <person name="Jenkins J."/>
            <person name="Shu S."/>
            <person name="Juenger T.E."/>
            <person name="Schmutz J."/>
        </authorList>
    </citation>
    <scope>NUCLEOTIDE SEQUENCE</scope>
    <source>
        <strain evidence="3">AP13</strain>
    </source>
</reference>
<organism evidence="3 4">
    <name type="scientific">Panicum virgatum</name>
    <name type="common">Blackwell switchgrass</name>
    <dbReference type="NCBI Taxonomy" id="38727"/>
    <lineage>
        <taxon>Eukaryota</taxon>
        <taxon>Viridiplantae</taxon>
        <taxon>Streptophyta</taxon>
        <taxon>Embryophyta</taxon>
        <taxon>Tracheophyta</taxon>
        <taxon>Spermatophyta</taxon>
        <taxon>Magnoliopsida</taxon>
        <taxon>Liliopsida</taxon>
        <taxon>Poales</taxon>
        <taxon>Poaceae</taxon>
        <taxon>PACMAD clade</taxon>
        <taxon>Panicoideae</taxon>
        <taxon>Panicodae</taxon>
        <taxon>Paniceae</taxon>
        <taxon>Panicinae</taxon>
        <taxon>Panicum</taxon>
        <taxon>Panicum sect. Hiantes</taxon>
    </lineage>
</organism>
<keyword evidence="2" id="KW-1133">Transmembrane helix</keyword>
<evidence type="ECO:0000256" key="2">
    <source>
        <dbReference type="SAM" id="Phobius"/>
    </source>
</evidence>
<protein>
    <recommendedName>
        <fullName evidence="5">Hexosyltransferase</fullName>
    </recommendedName>
</protein>
<dbReference type="Pfam" id="PF25557">
    <property type="entry name" value="GAUT_1"/>
    <property type="match status" value="1"/>
</dbReference>
<dbReference type="PANTHER" id="PTHR32116:SF7">
    <property type="entry name" value="GALACTURONOSYLTRANSFERASE 4-RELATED"/>
    <property type="match status" value="1"/>
</dbReference>
<feature type="region of interest" description="Disordered" evidence="1">
    <location>
        <begin position="150"/>
        <end position="185"/>
    </location>
</feature>
<gene>
    <name evidence="3" type="ORF">PVAP13_6KG145900</name>
</gene>
<dbReference type="Proteomes" id="UP000823388">
    <property type="component" value="Chromosome 6K"/>
</dbReference>
<keyword evidence="4" id="KW-1185">Reference proteome</keyword>
<sequence length="368" mass="40963">MFAVRGSENPHFEENQNSKMVRTRRRPVLLLLLSLTVLSPLALYTSRLPAALNPIQTRDFPGAITNQGRGVKADKLNALPLETVSSLKEPASIVFSEELGGLSKEWTESEGQELPSRKAGEHKSRVLSEVTAAADGIEVIEQVTRREAQDGGLVSAVSEEQVKTTGSQQQSSSEESLLETMPKQTSAKVVAENSLTASKTKSFVLPDTRIRNIKDQLIKAKVYLGLGSIRANSQYLKDLRQRIREVQKVLGDASKDTDLPKNANEKVKALEQMLIKGRQMQDNCSIVVKKLRAMLHSSEEQLHAHKQTVFLTQLAAKTLPKGLHCLPLRLANEYISLDPDRQQFPNQHKLTNPKLYHYVSLTRWSGTN</sequence>
<evidence type="ECO:0008006" key="5">
    <source>
        <dbReference type="Google" id="ProtNLM"/>
    </source>
</evidence>
<name>A0A8T0RCX0_PANVG</name>
<accession>A0A8T0RCX0</accession>
<keyword evidence="2" id="KW-0472">Membrane</keyword>
<feature type="compositionally biased region" description="Low complexity" evidence="1">
    <location>
        <begin position="167"/>
        <end position="179"/>
    </location>
</feature>
<dbReference type="InterPro" id="IPR029993">
    <property type="entry name" value="GAUT"/>
</dbReference>
<evidence type="ECO:0000256" key="1">
    <source>
        <dbReference type="SAM" id="MobiDB-lite"/>
    </source>
</evidence>
<evidence type="ECO:0000313" key="4">
    <source>
        <dbReference type="Proteomes" id="UP000823388"/>
    </source>
</evidence>
<comment type="caution">
    <text evidence="3">The sequence shown here is derived from an EMBL/GenBank/DDBJ whole genome shotgun (WGS) entry which is preliminary data.</text>
</comment>
<dbReference type="GO" id="GO:0047262">
    <property type="term" value="F:polygalacturonate 4-alpha-galacturonosyltransferase activity"/>
    <property type="evidence" value="ECO:0007669"/>
    <property type="project" value="InterPro"/>
</dbReference>
<keyword evidence="2" id="KW-0812">Transmembrane</keyword>
<evidence type="ECO:0000313" key="3">
    <source>
        <dbReference type="EMBL" id="KAG2583056.1"/>
    </source>
</evidence>
<feature type="transmembrane region" description="Helical" evidence="2">
    <location>
        <begin position="28"/>
        <end position="46"/>
    </location>
</feature>
<proteinExistence type="predicted"/>
<dbReference type="AlphaFoldDB" id="A0A8T0RCX0"/>